<proteinExistence type="predicted"/>
<feature type="domain" description="Cyclic nucleotide-binding" evidence="2">
    <location>
        <begin position="218"/>
        <end position="314"/>
    </location>
</feature>
<feature type="domain" description="Cyclic nucleotide-binding" evidence="2">
    <location>
        <begin position="596"/>
        <end position="695"/>
    </location>
</feature>
<dbReference type="SUPFAM" id="SSF51206">
    <property type="entry name" value="cAMP-binding domain-like"/>
    <property type="match status" value="4"/>
</dbReference>
<accession>W4FTQ2</accession>
<dbReference type="STRING" id="112090.W4FTQ2"/>
<dbReference type="Gene3D" id="2.60.120.10">
    <property type="entry name" value="Jelly Rolls"/>
    <property type="match status" value="4"/>
</dbReference>
<feature type="compositionally biased region" description="Basic residues" evidence="1">
    <location>
        <begin position="1005"/>
        <end position="1014"/>
    </location>
</feature>
<reference evidence="3" key="1">
    <citation type="submission" date="2013-12" db="EMBL/GenBank/DDBJ databases">
        <title>The Genome Sequence of Aphanomyces astaci APO3.</title>
        <authorList>
            <consortium name="The Broad Institute Genomics Platform"/>
            <person name="Russ C."/>
            <person name="Tyler B."/>
            <person name="van West P."/>
            <person name="Dieguez-Uribeondo J."/>
            <person name="Young S.K."/>
            <person name="Zeng Q."/>
            <person name="Gargeya S."/>
            <person name="Fitzgerald M."/>
            <person name="Abouelleil A."/>
            <person name="Alvarado L."/>
            <person name="Chapman S.B."/>
            <person name="Gainer-Dewar J."/>
            <person name="Goldberg J."/>
            <person name="Griggs A."/>
            <person name="Gujja S."/>
            <person name="Hansen M."/>
            <person name="Howarth C."/>
            <person name="Imamovic A."/>
            <person name="Ireland A."/>
            <person name="Larimer J."/>
            <person name="McCowan C."/>
            <person name="Murphy C."/>
            <person name="Pearson M."/>
            <person name="Poon T.W."/>
            <person name="Priest M."/>
            <person name="Roberts A."/>
            <person name="Saif S."/>
            <person name="Shea T."/>
            <person name="Sykes S."/>
            <person name="Wortman J."/>
            <person name="Nusbaum C."/>
            <person name="Birren B."/>
        </authorList>
    </citation>
    <scope>NUCLEOTIDE SEQUENCE [LARGE SCALE GENOMIC DNA]</scope>
    <source>
        <strain evidence="3">APO3</strain>
    </source>
</reference>
<dbReference type="InterPro" id="IPR018488">
    <property type="entry name" value="cNMP-bd_CS"/>
</dbReference>
<organism evidence="3">
    <name type="scientific">Aphanomyces astaci</name>
    <name type="common">Crayfish plague agent</name>
    <dbReference type="NCBI Taxonomy" id="112090"/>
    <lineage>
        <taxon>Eukaryota</taxon>
        <taxon>Sar</taxon>
        <taxon>Stramenopiles</taxon>
        <taxon>Oomycota</taxon>
        <taxon>Saprolegniomycetes</taxon>
        <taxon>Saprolegniales</taxon>
        <taxon>Verrucalvaceae</taxon>
        <taxon>Aphanomyces</taxon>
    </lineage>
</organism>
<feature type="domain" description="Cyclic nucleotide-binding" evidence="2">
    <location>
        <begin position="719"/>
        <end position="849"/>
    </location>
</feature>
<dbReference type="PANTHER" id="PTHR11635">
    <property type="entry name" value="CAMP-DEPENDENT PROTEIN KINASE REGULATORY CHAIN"/>
    <property type="match status" value="1"/>
</dbReference>
<dbReference type="InterPro" id="IPR050503">
    <property type="entry name" value="cAMP-dep_PK_reg_su-like"/>
</dbReference>
<gene>
    <name evidence="3" type="ORF">H257_14386</name>
</gene>
<dbReference type="AlphaFoldDB" id="W4FTQ2"/>
<dbReference type="InterPro" id="IPR018490">
    <property type="entry name" value="cNMP-bd_dom_sf"/>
</dbReference>
<dbReference type="GO" id="GO:0034236">
    <property type="term" value="F:protein kinase A catalytic subunit binding"/>
    <property type="evidence" value="ECO:0007669"/>
    <property type="project" value="TreeGrafter"/>
</dbReference>
<dbReference type="GeneID" id="20816382"/>
<dbReference type="EMBL" id="KI913170">
    <property type="protein sequence ID" value="ETV70033.1"/>
    <property type="molecule type" value="Genomic_DNA"/>
</dbReference>
<dbReference type="InterPro" id="IPR000595">
    <property type="entry name" value="cNMP-bd_dom"/>
</dbReference>
<dbReference type="PANTHER" id="PTHR11635:SF166">
    <property type="entry name" value="CYCLIC NUCLEOTIDE-BINDING DOMAIN-CONTAINING PROTEIN"/>
    <property type="match status" value="1"/>
</dbReference>
<evidence type="ECO:0000259" key="2">
    <source>
        <dbReference type="PROSITE" id="PS50042"/>
    </source>
</evidence>
<feature type="compositionally biased region" description="Basic and acidic residues" evidence="1">
    <location>
        <begin position="1018"/>
        <end position="1027"/>
    </location>
</feature>
<dbReference type="VEuPathDB" id="FungiDB:H257_14386"/>
<dbReference type="SMART" id="SM00100">
    <property type="entry name" value="cNMP"/>
    <property type="match status" value="4"/>
</dbReference>
<dbReference type="GO" id="GO:0030552">
    <property type="term" value="F:cAMP binding"/>
    <property type="evidence" value="ECO:0007669"/>
    <property type="project" value="TreeGrafter"/>
</dbReference>
<protein>
    <recommendedName>
        <fullName evidence="2">Cyclic nucleotide-binding domain-containing protein</fullName>
    </recommendedName>
</protein>
<dbReference type="CDD" id="cd00038">
    <property type="entry name" value="CAP_ED"/>
    <property type="match status" value="4"/>
</dbReference>
<dbReference type="PROSITE" id="PS00889">
    <property type="entry name" value="CNMP_BINDING_2"/>
    <property type="match status" value="1"/>
</dbReference>
<sequence>MRRCQNDQTAAALGGLTSGRQLEPSYITVLADLGFMAPDDFESGSLVAGDNLVLSQGSNGHGESEKECELRVNPTKDMGTYARVPFASFTPMAASRHPVRDFDDFIAHYLHHHPRQSEAGKLRAQILKRLLGQLQISTMGKRHKQSAVGGRPRENKRGSSVISLKGQDKVAPGAASKWNGLAIHHVDHEATLEERKKALIANVPILSVVIANGVPESDLMDGLVPLSFAVDEPIITKGETDTRLFFVESGRVVISKGVRMKKYDNGATSYREEYEYFGEYPFAMRGEAQRTANAVAAGDVRCFSMDLAACNVLLASVQMLLHYRFLMREHGVLDNLNVFSALNPKQRGRMLDLTTLKEYTDGDFICKQGELDDQYFVIVEGTAKICIKTNGVDVELVRKTPFQGFGEMGLFGKARTAAVIAVGTVTCIVMDRDSFVKAQTFVLDGDAESIAATNVTNEWELMRQIETLHENPHVVAYLTRFIRRFKRSHNAKFMGKTLYTDLFRRVFHNPKLALEFPSISHKIDWFDATSAMKFIRYEAKRLMTSRDPSKPDAMAVLHAEDLAFLGRLTDTSSLLDKFRVSDAPNTPEEKYAMATQLAKIMEFYSVKAGKYIFKQNVVEGKAYVVLSGVVNIVLEDVTNNKGTAPANNNIIASLSAGDSLGEMSLVSNMARSASAIAGTDAELILIERRNFAKYFASRPGFKIRHYIIDRADFLSKLSFFAQYDHKSCIRLSYDMGEVTFSGRHVFVSEGHHASTFVIIKEGQVGVYKAPRSTGFDKNACPADGCMLVGFLGPRECFGMSSLQLAAVEGATYVAMTPVVALELVDWKARRLESSVQDLIRKILGSRGQYEARTAADMVAKGTAILCKPAAPWCSLGDDKNRLQHHIDDREARHSGSSCTRVMKNLDDVESKIQRWREGGDDRSRDGLAADEEQMRSALPTHELPQPTTSRRSVLLGSFLSKTMQNFHKTTGKTLAVAVAPAPTVKSNEIHLLEASHALKHALPHKGIGKQHHPPTGKPSRDPNDHVNKNQQSPWRDEQSKSGAEDDDCQDIDQDKGFEVDDDAASRMWQLDRIITDNLYL</sequence>
<feature type="compositionally biased region" description="Basic and acidic residues" evidence="1">
    <location>
        <begin position="1034"/>
        <end position="1043"/>
    </location>
</feature>
<evidence type="ECO:0000313" key="3">
    <source>
        <dbReference type="EMBL" id="ETV70033.1"/>
    </source>
</evidence>
<feature type="region of interest" description="Disordered" evidence="1">
    <location>
        <begin position="1005"/>
        <end position="1062"/>
    </location>
</feature>
<dbReference type="PROSITE" id="PS50042">
    <property type="entry name" value="CNMP_BINDING_3"/>
    <property type="match status" value="4"/>
</dbReference>
<dbReference type="GO" id="GO:0004862">
    <property type="term" value="F:cAMP-dependent protein kinase inhibitor activity"/>
    <property type="evidence" value="ECO:0007669"/>
    <property type="project" value="TreeGrafter"/>
</dbReference>
<dbReference type="GO" id="GO:0005829">
    <property type="term" value="C:cytosol"/>
    <property type="evidence" value="ECO:0007669"/>
    <property type="project" value="TreeGrafter"/>
</dbReference>
<name>W4FTQ2_APHAT</name>
<dbReference type="OrthoDB" id="166212at2759"/>
<feature type="domain" description="Cyclic nucleotide-binding" evidence="2">
    <location>
        <begin position="338"/>
        <end position="435"/>
    </location>
</feature>
<dbReference type="InterPro" id="IPR014710">
    <property type="entry name" value="RmlC-like_jellyroll"/>
</dbReference>
<dbReference type="RefSeq" id="XP_009840476.1">
    <property type="nucleotide sequence ID" value="XM_009842174.1"/>
</dbReference>
<dbReference type="GO" id="GO:0005952">
    <property type="term" value="C:cAMP-dependent protein kinase complex"/>
    <property type="evidence" value="ECO:0007669"/>
    <property type="project" value="InterPro"/>
</dbReference>
<dbReference type="Pfam" id="PF00027">
    <property type="entry name" value="cNMP_binding"/>
    <property type="match status" value="3"/>
</dbReference>
<evidence type="ECO:0000256" key="1">
    <source>
        <dbReference type="SAM" id="MobiDB-lite"/>
    </source>
</evidence>